<name>F8CAP5_MYXFH</name>
<evidence type="ECO:0000313" key="3">
    <source>
        <dbReference type="Proteomes" id="UP000000488"/>
    </source>
</evidence>
<dbReference type="HOGENOM" id="CLU_095338_0_0_7"/>
<protein>
    <submittedName>
        <fullName evidence="1">Uncharacterized protein</fullName>
    </submittedName>
</protein>
<dbReference type="STRING" id="483219.LILAB_26020"/>
<dbReference type="AlphaFoldDB" id="F8CAP5"/>
<evidence type="ECO:0000313" key="2">
    <source>
        <dbReference type="EMBL" id="AEI69207.1"/>
    </source>
</evidence>
<dbReference type="EMBL" id="CP002830">
    <property type="protein sequence ID" value="AEI67097.1"/>
    <property type="molecule type" value="Genomic_DNA"/>
</dbReference>
<dbReference type="Proteomes" id="UP000000488">
    <property type="component" value="Chromosome"/>
</dbReference>
<accession>F8CAP5</accession>
<dbReference type="KEGG" id="mfu:LILAB_36660"/>
<proteinExistence type="predicted"/>
<organism evidence="1 3">
    <name type="scientific">Myxococcus fulvus (strain ATCC BAA-855 / HW-1)</name>
    <dbReference type="NCBI Taxonomy" id="483219"/>
    <lineage>
        <taxon>Bacteria</taxon>
        <taxon>Pseudomonadati</taxon>
        <taxon>Myxococcota</taxon>
        <taxon>Myxococcia</taxon>
        <taxon>Myxococcales</taxon>
        <taxon>Cystobacterineae</taxon>
        <taxon>Myxococcaceae</taxon>
        <taxon>Myxococcus</taxon>
    </lineage>
</organism>
<gene>
    <name evidence="1" type="ordered locus">LILAB_26020</name>
    <name evidence="2" type="ordered locus">LILAB_36660</name>
</gene>
<dbReference type="KEGG" id="mfu:LILAB_26020"/>
<dbReference type="eggNOG" id="ENOG5032JJ9">
    <property type="taxonomic scope" value="Bacteria"/>
</dbReference>
<reference evidence="1 3" key="1">
    <citation type="journal article" date="2011" name="J. Bacteriol.">
        <title>Genome sequence of the halotolerant marine bacterium Myxococcus fulvus HW-1.</title>
        <authorList>
            <person name="Li Z.F."/>
            <person name="Li X."/>
            <person name="Liu H."/>
            <person name="Liu X."/>
            <person name="Han K."/>
            <person name="Wu Z.H."/>
            <person name="Hu W."/>
            <person name="Li F.F."/>
            <person name="Li Y.Z."/>
        </authorList>
    </citation>
    <scope>NUCLEOTIDE SEQUENCE [LARGE SCALE GENOMIC DNA]</scope>
    <source>
        <strain evidence="3">ATCC BAA-855 / HW-1</strain>
        <strain evidence="1">HW-1</strain>
    </source>
</reference>
<evidence type="ECO:0000313" key="1">
    <source>
        <dbReference type="EMBL" id="AEI67097.1"/>
    </source>
</evidence>
<sequence>MDEGRPKRCVACGRGAYEGGGLGLHGHGLVERQQRGPPTADEAPRCEVVLCRRYRCKPCGAVMRVVPPSVRPRKHFSGEAIGFALALWTLCGLRADEVRRRTSDWTRLGDAARGWRSLARWARQLGARQLFGALPLGAVAQGPRALAARAAQALCAHAPLAWRGAPLEHQAFAGARHVS</sequence>
<dbReference type="EMBL" id="CP002830">
    <property type="protein sequence ID" value="AEI69207.1"/>
    <property type="molecule type" value="Genomic_DNA"/>
</dbReference>